<keyword evidence="2" id="KW-0813">Transport</keyword>
<dbReference type="InterPro" id="IPR050107">
    <property type="entry name" value="ABC_carbohydrate_import_ATPase"/>
</dbReference>
<comment type="similarity">
    <text evidence="1">Belongs to the ABC transporter superfamily.</text>
</comment>
<dbReference type="InterPro" id="IPR003593">
    <property type="entry name" value="AAA+_ATPase"/>
</dbReference>
<dbReference type="CDD" id="cd03215">
    <property type="entry name" value="ABC_Carb_Monos_II"/>
    <property type="match status" value="1"/>
</dbReference>
<organism evidence="8 9">
    <name type="scientific">Nitratireductor rhodophyticola</name>
    <dbReference type="NCBI Taxonomy" id="2854036"/>
    <lineage>
        <taxon>Bacteria</taxon>
        <taxon>Pseudomonadati</taxon>
        <taxon>Pseudomonadota</taxon>
        <taxon>Alphaproteobacteria</taxon>
        <taxon>Hyphomicrobiales</taxon>
        <taxon>Phyllobacteriaceae</taxon>
        <taxon>Nitratireductor</taxon>
    </lineage>
</organism>
<dbReference type="SMART" id="SM00382">
    <property type="entry name" value="AAA"/>
    <property type="match status" value="1"/>
</dbReference>
<dbReference type="SUPFAM" id="SSF52540">
    <property type="entry name" value="P-loop containing nucleoside triphosphate hydrolases"/>
    <property type="match status" value="2"/>
</dbReference>
<dbReference type="PANTHER" id="PTHR43790">
    <property type="entry name" value="CARBOHYDRATE TRANSPORT ATP-BINDING PROTEIN MG119-RELATED"/>
    <property type="match status" value="1"/>
</dbReference>
<feature type="domain" description="ABC transporter" evidence="7">
    <location>
        <begin position="255"/>
        <end position="498"/>
    </location>
</feature>
<dbReference type="PROSITE" id="PS50893">
    <property type="entry name" value="ABC_TRANSPORTER_2"/>
    <property type="match status" value="2"/>
</dbReference>
<evidence type="ECO:0000256" key="5">
    <source>
        <dbReference type="ARBA" id="ARBA00022741"/>
    </source>
</evidence>
<keyword evidence="4" id="KW-0677">Repeat</keyword>
<sequence length="511" mass="54360">MRIDLQDVTVRFGPVTAVDNVSLGIKPGEIHALLGENGAGKSTLMNALFGLVMPASGTISLDGKARRWASPQDAIAHGLGMVHQHFMLQEEMTVLENIVLCAEPVGRFGFVDFTRARSRLDEIAKTHGVAIDLDRRVGRLSVGERQAVEILKVLYREAEVLILDEPTAVLTPQEKDRLFATLKSFREAGKAIVLITHKLDEVMEIADRVSVMRAGRLVASSPLAETSKDEIARGIVGGDLPAARTRKAHSPGGTVLAVDNLTVARRGRDVGPVSFDLRAGEIVGIAGVSGNGQAELIRALTGLVPVRSGSIILCGNEIQNLDVEARRQGGMSYIPEDRQRMGLALRASVSENANAGRDDAGAFTAGPFLKHGAMAQYARSLIERYRIRVAGPRASASTMSGGNKQKLVVGRELSRNTPLVIAENPTWGVDIGAIDFIHGELMRMRDAGHAILLVSTELDEVIALSDRILVMYDGAIAGEVDGGEASRDRVGALMTSRAADALGAASPGAAA</sequence>
<dbReference type="PANTHER" id="PTHR43790:SF9">
    <property type="entry name" value="GALACTOFURANOSE TRANSPORTER ATP-BINDING PROTEIN YTFR"/>
    <property type="match status" value="1"/>
</dbReference>
<dbReference type="PROSITE" id="PS00211">
    <property type="entry name" value="ABC_TRANSPORTER_1"/>
    <property type="match status" value="2"/>
</dbReference>
<evidence type="ECO:0000256" key="2">
    <source>
        <dbReference type="ARBA" id="ARBA00022448"/>
    </source>
</evidence>
<dbReference type="InterPro" id="IPR017871">
    <property type="entry name" value="ABC_transporter-like_CS"/>
</dbReference>
<evidence type="ECO:0000256" key="1">
    <source>
        <dbReference type="ARBA" id="ARBA00005417"/>
    </source>
</evidence>
<dbReference type="CDD" id="cd03216">
    <property type="entry name" value="ABC_Carb_Monos_I"/>
    <property type="match status" value="1"/>
</dbReference>
<comment type="caution">
    <text evidence="8">The sequence shown here is derived from an EMBL/GenBank/DDBJ whole genome shotgun (WGS) entry which is preliminary data.</text>
</comment>
<dbReference type="Pfam" id="PF00005">
    <property type="entry name" value="ABC_tran"/>
    <property type="match status" value="2"/>
</dbReference>
<keyword evidence="3" id="KW-0762">Sugar transport</keyword>
<evidence type="ECO:0000256" key="3">
    <source>
        <dbReference type="ARBA" id="ARBA00022597"/>
    </source>
</evidence>
<dbReference type="InterPro" id="IPR003439">
    <property type="entry name" value="ABC_transporter-like_ATP-bd"/>
</dbReference>
<keyword evidence="9" id="KW-1185">Reference proteome</keyword>
<proteinExistence type="inferred from homology"/>
<gene>
    <name evidence="8" type="ORF">KVG22_16705</name>
</gene>
<accession>A0ABS7RCT7</accession>
<evidence type="ECO:0000313" key="8">
    <source>
        <dbReference type="EMBL" id="MBY8918247.1"/>
    </source>
</evidence>
<protein>
    <submittedName>
        <fullName evidence="8">ABC transporter ATP-binding protein</fullName>
    </submittedName>
</protein>
<name>A0ABS7RCT7_9HYPH</name>
<keyword evidence="5" id="KW-0547">Nucleotide-binding</keyword>
<evidence type="ECO:0000313" key="9">
    <source>
        <dbReference type="Proteomes" id="UP000777661"/>
    </source>
</evidence>
<evidence type="ECO:0000256" key="4">
    <source>
        <dbReference type="ARBA" id="ARBA00022737"/>
    </source>
</evidence>
<dbReference type="Proteomes" id="UP000777661">
    <property type="component" value="Unassembled WGS sequence"/>
</dbReference>
<dbReference type="Gene3D" id="3.40.50.300">
    <property type="entry name" value="P-loop containing nucleotide triphosphate hydrolases"/>
    <property type="match status" value="2"/>
</dbReference>
<evidence type="ECO:0000256" key="6">
    <source>
        <dbReference type="ARBA" id="ARBA00022840"/>
    </source>
</evidence>
<feature type="domain" description="ABC transporter" evidence="7">
    <location>
        <begin position="3"/>
        <end position="239"/>
    </location>
</feature>
<dbReference type="InterPro" id="IPR027417">
    <property type="entry name" value="P-loop_NTPase"/>
</dbReference>
<reference evidence="8 9" key="1">
    <citation type="submission" date="2021-06" db="EMBL/GenBank/DDBJ databases">
        <title>Nitratireductor porphyridii sp. nov., isolated from a small marine red alga, Porphyridium purpureum in South Korea.</title>
        <authorList>
            <person name="Kim K.H."/>
            <person name="Kristyanto S."/>
            <person name="Jeon C.O."/>
        </authorList>
    </citation>
    <scope>NUCLEOTIDE SEQUENCE [LARGE SCALE GENOMIC DNA]</scope>
    <source>
        <strain evidence="8 9">R6</strain>
    </source>
</reference>
<dbReference type="RefSeq" id="WP_223005016.1">
    <property type="nucleotide sequence ID" value="NZ_JAHSQO010000005.1"/>
</dbReference>
<keyword evidence="6 8" id="KW-0067">ATP-binding</keyword>
<dbReference type="GO" id="GO:0005524">
    <property type="term" value="F:ATP binding"/>
    <property type="evidence" value="ECO:0007669"/>
    <property type="project" value="UniProtKB-KW"/>
</dbReference>
<dbReference type="EMBL" id="JAHSQO010000005">
    <property type="protein sequence ID" value="MBY8918247.1"/>
    <property type="molecule type" value="Genomic_DNA"/>
</dbReference>
<evidence type="ECO:0000259" key="7">
    <source>
        <dbReference type="PROSITE" id="PS50893"/>
    </source>
</evidence>